<feature type="active site" evidence="6">
    <location>
        <position position="125"/>
    </location>
</feature>
<proteinExistence type="inferred from homology"/>
<dbReference type="InParanoid" id="I2H7R4"/>
<evidence type="ECO:0000256" key="1">
    <source>
        <dbReference type="ARBA" id="ARBA00007447"/>
    </source>
</evidence>
<accession>I2H7R4</accession>
<evidence type="ECO:0000256" key="6">
    <source>
        <dbReference type="PIRSR" id="PIRSR601461-1"/>
    </source>
</evidence>
<dbReference type="PROSITE" id="PS51767">
    <property type="entry name" value="PEPTIDASE_A1"/>
    <property type="match status" value="1"/>
</dbReference>
<feature type="active site" evidence="6">
    <location>
        <position position="447"/>
    </location>
</feature>
<dbReference type="PANTHER" id="PTHR47966:SF65">
    <property type="entry name" value="ASPARTIC-TYPE ENDOPEPTIDASE"/>
    <property type="match status" value="1"/>
</dbReference>
<dbReference type="PRINTS" id="PR00792">
    <property type="entry name" value="PEPSIN"/>
</dbReference>
<dbReference type="GO" id="GO:0006508">
    <property type="term" value="P:proteolysis"/>
    <property type="evidence" value="ECO:0007669"/>
    <property type="project" value="UniProtKB-KW"/>
</dbReference>
<dbReference type="SUPFAM" id="SSF50630">
    <property type="entry name" value="Acid proteases"/>
    <property type="match status" value="1"/>
</dbReference>
<feature type="compositionally biased region" description="Polar residues" evidence="9">
    <location>
        <begin position="143"/>
        <end position="155"/>
    </location>
</feature>
<dbReference type="InterPro" id="IPR033876">
    <property type="entry name" value="SAP-like"/>
</dbReference>
<name>I2H7R4_HENB6</name>
<keyword evidence="5 8" id="KW-0378">Hydrolase</keyword>
<dbReference type="CDD" id="cd05474">
    <property type="entry name" value="SAP_like"/>
    <property type="match status" value="1"/>
</dbReference>
<feature type="region of interest" description="Disordered" evidence="9">
    <location>
        <begin position="606"/>
        <end position="643"/>
    </location>
</feature>
<protein>
    <recommendedName>
        <fullName evidence="11">Peptidase A1 domain-containing protein</fullName>
    </recommendedName>
</protein>
<keyword evidence="4 8" id="KW-0064">Aspartyl protease</keyword>
<dbReference type="InterPro" id="IPR001969">
    <property type="entry name" value="Aspartic_peptidase_AS"/>
</dbReference>
<dbReference type="OrthoDB" id="771136at2759"/>
<keyword evidence="3 10" id="KW-0732">Signal</keyword>
<evidence type="ECO:0000256" key="2">
    <source>
        <dbReference type="ARBA" id="ARBA00022670"/>
    </source>
</evidence>
<dbReference type="PROSITE" id="PS00141">
    <property type="entry name" value="ASP_PROTEASE"/>
    <property type="match status" value="2"/>
</dbReference>
<dbReference type="Gene3D" id="2.40.70.10">
    <property type="entry name" value="Acid Proteases"/>
    <property type="match status" value="3"/>
</dbReference>
<feature type="compositionally biased region" description="Low complexity" evidence="9">
    <location>
        <begin position="606"/>
        <end position="639"/>
    </location>
</feature>
<evidence type="ECO:0000256" key="9">
    <source>
        <dbReference type="SAM" id="MobiDB-lite"/>
    </source>
</evidence>
<dbReference type="GO" id="GO:0004190">
    <property type="term" value="F:aspartic-type endopeptidase activity"/>
    <property type="evidence" value="ECO:0007669"/>
    <property type="project" value="UniProtKB-KW"/>
</dbReference>
<keyword evidence="13" id="KW-1185">Reference proteome</keyword>
<dbReference type="eggNOG" id="KOG1339">
    <property type="taxonomic scope" value="Eukaryota"/>
</dbReference>
<dbReference type="InterPro" id="IPR033121">
    <property type="entry name" value="PEPTIDASE_A1"/>
</dbReference>
<dbReference type="Proteomes" id="UP000002866">
    <property type="component" value="Chromosome 8"/>
</dbReference>
<feature type="signal peptide" evidence="10">
    <location>
        <begin position="1"/>
        <end position="19"/>
    </location>
</feature>
<evidence type="ECO:0000259" key="11">
    <source>
        <dbReference type="PROSITE" id="PS51767"/>
    </source>
</evidence>
<evidence type="ECO:0000256" key="3">
    <source>
        <dbReference type="ARBA" id="ARBA00022729"/>
    </source>
</evidence>
<feature type="compositionally biased region" description="Acidic residues" evidence="9">
    <location>
        <begin position="157"/>
        <end position="167"/>
    </location>
</feature>
<feature type="region of interest" description="Disordered" evidence="9">
    <location>
        <begin position="143"/>
        <end position="181"/>
    </location>
</feature>
<evidence type="ECO:0000313" key="13">
    <source>
        <dbReference type="Proteomes" id="UP000002866"/>
    </source>
</evidence>
<dbReference type="PANTHER" id="PTHR47966">
    <property type="entry name" value="BETA-SITE APP-CLEAVING ENZYME, ISOFORM A-RELATED"/>
    <property type="match status" value="1"/>
</dbReference>
<dbReference type="GeneID" id="14497573"/>
<keyword evidence="2 8" id="KW-0645">Protease</keyword>
<dbReference type="InterPro" id="IPR021109">
    <property type="entry name" value="Peptidase_aspartic_dom_sf"/>
</dbReference>
<reference evidence="12 13" key="1">
    <citation type="journal article" date="2011" name="Proc. Natl. Acad. Sci. U.S.A.">
        <title>Evolutionary erosion of yeast sex chromosomes by mating-type switching accidents.</title>
        <authorList>
            <person name="Gordon J.L."/>
            <person name="Armisen D."/>
            <person name="Proux-Wera E."/>
            <person name="Oheigeartaigh S.S."/>
            <person name="Byrne K.P."/>
            <person name="Wolfe K.H."/>
        </authorList>
    </citation>
    <scope>NUCLEOTIDE SEQUENCE [LARGE SCALE GENOMIC DNA]</scope>
    <source>
        <strain evidence="13">ATCC 34711 / CBS 6284 / DSM 70876 / NBRC 10599 / NRRL Y-10934 / UCD 77-7</strain>
    </source>
</reference>
<dbReference type="FunFam" id="2.40.70.10:FF:000023">
    <property type="entry name" value="Aspartic protease"/>
    <property type="match status" value="1"/>
</dbReference>
<evidence type="ECO:0000256" key="5">
    <source>
        <dbReference type="ARBA" id="ARBA00022801"/>
    </source>
</evidence>
<dbReference type="RefSeq" id="XP_004181935.1">
    <property type="nucleotide sequence ID" value="XM_004181887.1"/>
</dbReference>
<comment type="similarity">
    <text evidence="1 8">Belongs to the peptidase A1 family.</text>
</comment>
<dbReference type="EMBL" id="HE806323">
    <property type="protein sequence ID" value="CCH62416.1"/>
    <property type="molecule type" value="Genomic_DNA"/>
</dbReference>
<evidence type="ECO:0000256" key="10">
    <source>
        <dbReference type="SAM" id="SignalP"/>
    </source>
</evidence>
<evidence type="ECO:0000256" key="8">
    <source>
        <dbReference type="RuleBase" id="RU000454"/>
    </source>
</evidence>
<evidence type="ECO:0000256" key="7">
    <source>
        <dbReference type="PIRSR" id="PIRSR601461-2"/>
    </source>
</evidence>
<evidence type="ECO:0000313" key="12">
    <source>
        <dbReference type="EMBL" id="CCH62416.1"/>
    </source>
</evidence>
<feature type="chain" id="PRO_5003660555" description="Peptidase A1 domain-containing protein" evidence="10">
    <location>
        <begin position="20"/>
        <end position="667"/>
    </location>
</feature>
<dbReference type="OMA" id="QFGCNST"/>
<organism evidence="12 13">
    <name type="scientific">Henningerozyma blattae (strain ATCC 34711 / CBS 6284 / DSM 70876 / NBRC 10599 / NRRL Y-10934 / UCD 77-7)</name>
    <name type="common">Yeast</name>
    <name type="synonym">Tetrapisispora blattae</name>
    <dbReference type="NCBI Taxonomy" id="1071380"/>
    <lineage>
        <taxon>Eukaryota</taxon>
        <taxon>Fungi</taxon>
        <taxon>Dikarya</taxon>
        <taxon>Ascomycota</taxon>
        <taxon>Saccharomycotina</taxon>
        <taxon>Saccharomycetes</taxon>
        <taxon>Saccharomycetales</taxon>
        <taxon>Saccharomycetaceae</taxon>
        <taxon>Henningerozyma</taxon>
    </lineage>
</organism>
<dbReference type="AlphaFoldDB" id="I2H7R4"/>
<dbReference type="MEROPS" id="A01.030"/>
<feature type="domain" description="Peptidase A1" evidence="11">
    <location>
        <begin position="107"/>
        <end position="552"/>
    </location>
</feature>
<dbReference type="HOGENOM" id="CLU_013253_9_1_1"/>
<evidence type="ECO:0000256" key="4">
    <source>
        <dbReference type="ARBA" id="ARBA00022750"/>
    </source>
</evidence>
<gene>
    <name evidence="12" type="primary">TBLA0H01290</name>
    <name evidence="12" type="ORF">TBLA_0H01290</name>
</gene>
<dbReference type="InterPro" id="IPR001461">
    <property type="entry name" value="Aspartic_peptidase_A1"/>
</dbReference>
<dbReference type="KEGG" id="tbl:TBLA_0H01290"/>
<dbReference type="GO" id="GO:0071944">
    <property type="term" value="C:cell periphery"/>
    <property type="evidence" value="ECO:0007669"/>
    <property type="project" value="UniProtKB-ARBA"/>
</dbReference>
<sequence length="667" mass="72375">MKDHAILLALLALINVSISDPIPPVENSNNDGKVNSVNSNFLKLGFEKFYADSINDIVIEYDNDTDDYRLQKRDSIIDLKESKPYVNLIKRNDGYEEIQIINQQSFYSVNLRIGTPAQSITVLVDTGSSDLWVTGSDNPYCKSNSGKSTNLLTPTDSDSDSDSDSQPDLESGSSSGNNDGDDGSILSWFEKFKFWKNNNKQEEVAKKNIVIIDDVLQIKNAQADSEKPDWNPFGWGSTATATTGGNSGYQTMSLDPSQATINCDTYGTFDIEDSSTFQSNKTSFAIRYADTSYATGEWGRDVLTFSDGLNVTGLSFAVANQTNSTVGVLGIGLPQLEVTYSGVYQSTKPYIYDNFPLVLKNSGAIHKSVYSLYLNKQNAKNGNVLFGAVDHSQYEGDTLYTVPLVNGDSSSGYSTPIEFDITLQGLGVTDNTNNYTVTTTQIVALLDSGTTLTYFPKDMLNLLAKTINASYSDALGYYVMNCPDSDDNTQIVFDFGGFHINANLTNFVLSSASGKCVLGLLPYNGNSAILGDMFLTHAYVVYNLDDLEISMAQANYDNSNEDIEVITSTVPNAVKAPGYSYTYSTSKSIVSGGNIFGSTTYSINPSSSNSGDSHDSTSTVQGTGSTSSRISTRTTSKTKQANDASNLFSPTNSLFTLLFTFICTLLV</sequence>
<dbReference type="Pfam" id="PF00026">
    <property type="entry name" value="Asp"/>
    <property type="match status" value="2"/>
</dbReference>
<feature type="disulfide bond" evidence="7">
    <location>
        <begin position="482"/>
        <end position="516"/>
    </location>
</feature>
<dbReference type="FunCoup" id="I2H7R4">
    <property type="interactions" value="413"/>
</dbReference>
<keyword evidence="7" id="KW-1015">Disulfide bond</keyword>